<dbReference type="EC" id="3.2.2.n1" evidence="2"/>
<dbReference type="GO" id="GO:0005829">
    <property type="term" value="C:cytosol"/>
    <property type="evidence" value="ECO:0007669"/>
    <property type="project" value="TreeGrafter"/>
</dbReference>
<dbReference type="RefSeq" id="WP_038085495.1">
    <property type="nucleotide sequence ID" value="NZ_JHEG04000001.1"/>
</dbReference>
<dbReference type="GO" id="GO:0016799">
    <property type="term" value="F:hydrolase activity, hydrolyzing N-glycosyl compounds"/>
    <property type="evidence" value="ECO:0007669"/>
    <property type="project" value="TreeGrafter"/>
</dbReference>
<dbReference type="EMBL" id="JHEG04000001">
    <property type="protein sequence ID" value="KAF3887342.1"/>
    <property type="molecule type" value="Genomic_DNA"/>
</dbReference>
<dbReference type="AlphaFoldDB" id="A0A0C1NEQ7"/>
<dbReference type="Proteomes" id="UP000029738">
    <property type="component" value="Unassembled WGS sequence"/>
</dbReference>
<evidence type="ECO:0000256" key="1">
    <source>
        <dbReference type="ARBA" id="ARBA00006763"/>
    </source>
</evidence>
<protein>
    <recommendedName>
        <fullName evidence="2">Cytokinin riboside 5'-monophosphate phosphoribohydrolase</fullName>
        <ecNumber evidence="2">3.2.2.n1</ecNumber>
    </recommendedName>
</protein>
<keyword evidence="5" id="KW-1185">Reference proteome</keyword>
<keyword evidence="2" id="KW-0203">Cytokinin biosynthesis</keyword>
<dbReference type="NCBIfam" id="TIGR00730">
    <property type="entry name" value="Rossman fold protein, TIGR00730 family"/>
    <property type="match status" value="1"/>
</dbReference>
<name>A0A0C1NEQ7_9CYAN</name>
<comment type="similarity">
    <text evidence="1 2">Belongs to the LOG family.</text>
</comment>
<reference evidence="3" key="2">
    <citation type="submission" date="2019-11" db="EMBL/GenBank/DDBJ databases">
        <title>Improved Assembly of Tolypothrix boutellei genome.</title>
        <authorList>
            <person name="Sarangi A.N."/>
            <person name="Mukherjee M."/>
            <person name="Ghosh S."/>
            <person name="Singh D."/>
            <person name="Das A."/>
            <person name="Kant S."/>
            <person name="Prusty A."/>
            <person name="Tripathy S."/>
        </authorList>
    </citation>
    <scope>NUCLEOTIDE SEQUENCE</scope>
    <source>
        <strain evidence="3">VB521301</strain>
    </source>
</reference>
<dbReference type="PANTHER" id="PTHR31223:SF70">
    <property type="entry name" value="LOG FAMILY PROTEIN YJL055W"/>
    <property type="match status" value="1"/>
</dbReference>
<dbReference type="PANTHER" id="PTHR31223">
    <property type="entry name" value="LOG FAMILY PROTEIN YJL055W"/>
    <property type="match status" value="1"/>
</dbReference>
<comment type="caution">
    <text evidence="4">The sequence shown here is derived from an EMBL/GenBank/DDBJ whole genome shotgun (WGS) entry which is preliminary data.</text>
</comment>
<dbReference type="SUPFAM" id="SSF102405">
    <property type="entry name" value="MCP/YpsA-like"/>
    <property type="match status" value="1"/>
</dbReference>
<dbReference type="EMBL" id="JHEG02000048">
    <property type="protein sequence ID" value="KIE11276.1"/>
    <property type="molecule type" value="Genomic_DNA"/>
</dbReference>
<dbReference type="Pfam" id="PF03641">
    <property type="entry name" value="Lysine_decarbox"/>
    <property type="match status" value="1"/>
</dbReference>
<dbReference type="InterPro" id="IPR031100">
    <property type="entry name" value="LOG_fam"/>
</dbReference>
<evidence type="ECO:0000313" key="3">
    <source>
        <dbReference type="EMBL" id="KAF3887342.1"/>
    </source>
</evidence>
<gene>
    <name evidence="4" type="ORF">DA73_0223140</name>
    <name evidence="3" type="ORF">DA73_0400018985</name>
</gene>
<dbReference type="InterPro" id="IPR005269">
    <property type="entry name" value="LOG"/>
</dbReference>
<sequence length="194" mass="21122">MKYICVFCASSMGAQPAYKQAAQQLGELLAKRQLSLVYGGAKVGLMGAIADATLAAGGEVIGVIPDFMVAKEIAHDGITQLHIVNSMHERKTMMSQIADAFVALPGGMGTLEEFSEILTWAQLGLHKKPCGVLNINGYYDSLLAFFDKAVTEELLRSVHRSLVLEASDPEKLLDLLANYQPQNVDKWIEKNVKP</sequence>
<reference evidence="4" key="1">
    <citation type="journal article" date="2015" name="Genome Announc.">
        <title>Draft Genome Sequence of Tolypothrix boutellei Strain VB521301.</title>
        <authorList>
            <person name="Chandrababunaidu M.M."/>
            <person name="Singh D."/>
            <person name="Sen D."/>
            <person name="Bhan S."/>
            <person name="Das S."/>
            <person name="Gupta A."/>
            <person name="Adhikary S.P."/>
            <person name="Tripathy S."/>
        </authorList>
    </citation>
    <scope>NUCLEOTIDE SEQUENCE</scope>
    <source>
        <strain evidence="4">VB521301</strain>
    </source>
</reference>
<evidence type="ECO:0000313" key="5">
    <source>
        <dbReference type="Proteomes" id="UP000029738"/>
    </source>
</evidence>
<dbReference type="GO" id="GO:0009691">
    <property type="term" value="P:cytokinin biosynthetic process"/>
    <property type="evidence" value="ECO:0007669"/>
    <property type="project" value="UniProtKB-UniRule"/>
</dbReference>
<accession>A0A0C1NEQ7</accession>
<evidence type="ECO:0000313" key="4">
    <source>
        <dbReference type="EMBL" id="KIE11276.1"/>
    </source>
</evidence>
<keyword evidence="2" id="KW-0378">Hydrolase</keyword>
<evidence type="ECO:0000256" key="2">
    <source>
        <dbReference type="RuleBase" id="RU363015"/>
    </source>
</evidence>
<proteinExistence type="inferred from homology"/>
<dbReference type="Gene3D" id="3.40.50.450">
    <property type="match status" value="1"/>
</dbReference>
<dbReference type="OrthoDB" id="9801098at2"/>
<dbReference type="STRING" id="1479485.DA73_0223140"/>
<organism evidence="4">
    <name type="scientific">Tolypothrix bouteillei VB521301</name>
    <dbReference type="NCBI Taxonomy" id="1479485"/>
    <lineage>
        <taxon>Bacteria</taxon>
        <taxon>Bacillati</taxon>
        <taxon>Cyanobacteriota</taxon>
        <taxon>Cyanophyceae</taxon>
        <taxon>Nostocales</taxon>
        <taxon>Tolypothrichaceae</taxon>
        <taxon>Tolypothrix</taxon>
    </lineage>
</organism>